<feature type="compositionally biased region" description="Gly residues" evidence="2">
    <location>
        <begin position="50"/>
        <end position="61"/>
    </location>
</feature>
<evidence type="ECO:0000313" key="4">
    <source>
        <dbReference type="Proteomes" id="UP000660680"/>
    </source>
</evidence>
<dbReference type="PANTHER" id="PTHR30289">
    <property type="entry name" value="UNCHARACTERIZED PROTEIN YBCL-RELATED"/>
    <property type="match status" value="1"/>
</dbReference>
<dbReference type="RefSeq" id="WP_189210691.1">
    <property type="nucleotide sequence ID" value="NZ_BMRB01000002.1"/>
</dbReference>
<dbReference type="SUPFAM" id="SSF49777">
    <property type="entry name" value="PEBP-like"/>
    <property type="match status" value="1"/>
</dbReference>
<feature type="compositionally biased region" description="Basic and acidic residues" evidence="2">
    <location>
        <begin position="1"/>
        <end position="25"/>
    </location>
</feature>
<dbReference type="Gene3D" id="3.90.280.10">
    <property type="entry name" value="PEBP-like"/>
    <property type="match status" value="1"/>
</dbReference>
<reference evidence="3" key="1">
    <citation type="journal article" date="2014" name="Int. J. Syst. Evol. Microbiol.">
        <title>Complete genome sequence of Corynebacterium casei LMG S-19264T (=DSM 44701T), isolated from a smear-ripened cheese.</title>
        <authorList>
            <consortium name="US DOE Joint Genome Institute (JGI-PGF)"/>
            <person name="Walter F."/>
            <person name="Albersmeier A."/>
            <person name="Kalinowski J."/>
            <person name="Ruckert C."/>
        </authorList>
    </citation>
    <scope>NUCLEOTIDE SEQUENCE</scope>
    <source>
        <strain evidence="3">JCM 3276</strain>
    </source>
</reference>
<dbReference type="Pfam" id="PF01161">
    <property type="entry name" value="PBP"/>
    <property type="match status" value="1"/>
</dbReference>
<sequence>MPDPGSHRYDIRRTRLRGELDDHGVPDQNADDAANELLQREHPPRPVGERAGGPLGGGGGVEADGGLRLRSSAFSGHTMIPDRCSHRGGNSSPPLEWDAVPPGTEEIALLCEDPDAPGGTFHHWVVSGIPAEVTALDENAVPAQATPGRNDFGETGWGGPEPPVGDEPHRYLFRVFAVDTPLRLGADATADDLRNAVDGHVLAHGTLVGLFGR</sequence>
<keyword evidence="4" id="KW-1185">Reference proteome</keyword>
<name>A0A918LD59_9PSEU</name>
<dbReference type="PANTHER" id="PTHR30289:SF1">
    <property type="entry name" value="PEBP (PHOSPHATIDYLETHANOLAMINE-BINDING PROTEIN) FAMILY PROTEIN"/>
    <property type="match status" value="1"/>
</dbReference>
<comment type="caution">
    <text evidence="3">The sequence shown here is derived from an EMBL/GenBank/DDBJ whole genome shotgun (WGS) entry which is preliminary data.</text>
</comment>
<dbReference type="InterPro" id="IPR005247">
    <property type="entry name" value="YbhB_YbcL/LppC-like"/>
</dbReference>
<proteinExistence type="inferred from homology"/>
<evidence type="ECO:0008006" key="5">
    <source>
        <dbReference type="Google" id="ProtNLM"/>
    </source>
</evidence>
<feature type="compositionally biased region" description="Basic and acidic residues" evidence="2">
    <location>
        <begin position="38"/>
        <end position="48"/>
    </location>
</feature>
<protein>
    <recommendedName>
        <fullName evidence="5">YbhB/YbcL family Raf kinase inhibitor-like protein</fullName>
    </recommendedName>
</protein>
<dbReference type="CDD" id="cd00865">
    <property type="entry name" value="PEBP_bact_arch"/>
    <property type="match status" value="1"/>
</dbReference>
<dbReference type="Proteomes" id="UP000660680">
    <property type="component" value="Unassembled WGS sequence"/>
</dbReference>
<dbReference type="NCBIfam" id="TIGR00481">
    <property type="entry name" value="YbhB/YbcL family Raf kinase inhibitor-like protein"/>
    <property type="match status" value="1"/>
</dbReference>
<dbReference type="InterPro" id="IPR008914">
    <property type="entry name" value="PEBP"/>
</dbReference>
<accession>A0A918LD59</accession>
<organism evidence="3 4">
    <name type="scientific">Actinokineospora fastidiosa</name>
    <dbReference type="NCBI Taxonomy" id="1816"/>
    <lineage>
        <taxon>Bacteria</taxon>
        <taxon>Bacillati</taxon>
        <taxon>Actinomycetota</taxon>
        <taxon>Actinomycetes</taxon>
        <taxon>Pseudonocardiales</taxon>
        <taxon>Pseudonocardiaceae</taxon>
        <taxon>Actinokineospora</taxon>
    </lineage>
</organism>
<feature type="region of interest" description="Disordered" evidence="2">
    <location>
        <begin position="1"/>
        <end position="61"/>
    </location>
</feature>
<gene>
    <name evidence="3" type="ORF">GCM10010171_26330</name>
</gene>
<evidence type="ECO:0000313" key="3">
    <source>
        <dbReference type="EMBL" id="GGS31198.1"/>
    </source>
</evidence>
<evidence type="ECO:0000256" key="2">
    <source>
        <dbReference type="SAM" id="MobiDB-lite"/>
    </source>
</evidence>
<reference evidence="3" key="2">
    <citation type="submission" date="2020-09" db="EMBL/GenBank/DDBJ databases">
        <authorList>
            <person name="Sun Q."/>
            <person name="Ohkuma M."/>
        </authorList>
    </citation>
    <scope>NUCLEOTIDE SEQUENCE</scope>
    <source>
        <strain evidence="3">JCM 3276</strain>
    </source>
</reference>
<dbReference type="EMBL" id="BMRB01000002">
    <property type="protein sequence ID" value="GGS31198.1"/>
    <property type="molecule type" value="Genomic_DNA"/>
</dbReference>
<dbReference type="InterPro" id="IPR036610">
    <property type="entry name" value="PEBP-like_sf"/>
</dbReference>
<dbReference type="AlphaFoldDB" id="A0A918LD59"/>
<comment type="similarity">
    <text evidence="1">Belongs to the UPF0098 family.</text>
</comment>
<evidence type="ECO:0000256" key="1">
    <source>
        <dbReference type="ARBA" id="ARBA00007120"/>
    </source>
</evidence>